<dbReference type="EMBL" id="FCOE02000052">
    <property type="protein sequence ID" value="SAK99225.1"/>
    <property type="molecule type" value="Genomic_DNA"/>
</dbReference>
<dbReference type="InterPro" id="IPR032710">
    <property type="entry name" value="NTF2-like_dom_sf"/>
</dbReference>
<dbReference type="Pfam" id="PF13577">
    <property type="entry name" value="SnoaL_4"/>
    <property type="match status" value="1"/>
</dbReference>
<dbReference type="Proteomes" id="UP000054911">
    <property type="component" value="Unassembled WGS sequence"/>
</dbReference>
<protein>
    <recommendedName>
        <fullName evidence="1">SnoaL-like domain-containing protein</fullName>
    </recommendedName>
</protein>
<dbReference type="CDD" id="cd00531">
    <property type="entry name" value="NTF2_like"/>
    <property type="match status" value="1"/>
</dbReference>
<organism evidence="2 3">
    <name type="scientific">Caballeronia pedi</name>
    <dbReference type="NCBI Taxonomy" id="1777141"/>
    <lineage>
        <taxon>Bacteria</taxon>
        <taxon>Pseudomonadati</taxon>
        <taxon>Pseudomonadota</taxon>
        <taxon>Betaproteobacteria</taxon>
        <taxon>Burkholderiales</taxon>
        <taxon>Burkholderiaceae</taxon>
        <taxon>Caballeronia</taxon>
    </lineage>
</organism>
<sequence length="192" mass="21894">MPPTIADKLEIAELMNGWMFRDKADWERLSELFHEEGTIEVTWFEGAFTAFIDASRRMGVSALKTKHFVGTPLIEFAEDRAIAETNAIIICDNATAGFGCNAHARLYDKLERRDDKWRILTRRCIYDMGNLTSTPGADAIDAATFNSFPREYAALAYVLEISGFPVKRVFPTRNSELEVLIKEEAQRWLHRA</sequence>
<accession>A0A158DX76</accession>
<dbReference type="SUPFAM" id="SSF54427">
    <property type="entry name" value="NTF2-like"/>
    <property type="match status" value="1"/>
</dbReference>
<proteinExistence type="predicted"/>
<dbReference type="Gene3D" id="3.10.450.50">
    <property type="match status" value="1"/>
</dbReference>
<dbReference type="STRING" id="1777141.AWB80_07631"/>
<gene>
    <name evidence="2" type="ORF">AWB80_07631</name>
</gene>
<evidence type="ECO:0000313" key="2">
    <source>
        <dbReference type="EMBL" id="SAK99225.1"/>
    </source>
</evidence>
<keyword evidence="3" id="KW-1185">Reference proteome</keyword>
<dbReference type="OrthoDB" id="581683at2"/>
<dbReference type="RefSeq" id="WP_061179848.1">
    <property type="nucleotide sequence ID" value="NZ_FCOE02000052.1"/>
</dbReference>
<name>A0A158DX76_9BURK</name>
<evidence type="ECO:0000259" key="1">
    <source>
        <dbReference type="Pfam" id="PF13577"/>
    </source>
</evidence>
<dbReference type="AlphaFoldDB" id="A0A158DX76"/>
<comment type="caution">
    <text evidence="2">The sequence shown here is derived from an EMBL/GenBank/DDBJ whole genome shotgun (WGS) entry which is preliminary data.</text>
</comment>
<evidence type="ECO:0000313" key="3">
    <source>
        <dbReference type="Proteomes" id="UP000054911"/>
    </source>
</evidence>
<feature type="domain" description="SnoaL-like" evidence="1">
    <location>
        <begin position="4"/>
        <end position="123"/>
    </location>
</feature>
<dbReference type="InterPro" id="IPR037401">
    <property type="entry name" value="SnoaL-like"/>
</dbReference>
<reference evidence="2" key="1">
    <citation type="submission" date="2016-01" db="EMBL/GenBank/DDBJ databases">
        <authorList>
            <person name="Peeters C."/>
        </authorList>
    </citation>
    <scope>NUCLEOTIDE SEQUENCE [LARGE SCALE GENOMIC DNA]</scope>
    <source>
        <strain evidence="2">LMG 29323</strain>
    </source>
</reference>